<dbReference type="AlphaFoldDB" id="D9QNY5"/>
<evidence type="ECO:0000313" key="2">
    <source>
        <dbReference type="Proteomes" id="UP000002696"/>
    </source>
</evidence>
<dbReference type="Proteomes" id="UP000002696">
    <property type="component" value="Chromosome"/>
</dbReference>
<dbReference type="KEGG" id="bsb:Bresu_1106"/>
<dbReference type="RefSeq" id="WP_013268521.1">
    <property type="nucleotide sequence ID" value="NC_014375.1"/>
</dbReference>
<dbReference type="HOGENOM" id="CLU_1648908_0_0_5"/>
<reference evidence="2" key="1">
    <citation type="journal article" date="2011" name="J. Bacteriol.">
        <title>Genome sequences of eight morphologically diverse alphaproteobacteria.</title>
        <authorList>
            <consortium name="US DOE Joint Genome Institute"/>
            <person name="Brown P.J."/>
            <person name="Kysela D.T."/>
            <person name="Buechlein A."/>
            <person name="Hemmerich C."/>
            <person name="Brun Y.V."/>
        </authorList>
    </citation>
    <scope>NUCLEOTIDE SEQUENCE [LARGE SCALE GENOMIC DNA]</scope>
    <source>
        <strain evidence="2">ATCC 15264 / DSM 4735 / LMG 14903 / NBRC 16000 / CB 81</strain>
    </source>
</reference>
<accession>D9QNY5</accession>
<dbReference type="BioCyc" id="BSUB633149:G1GM8-1104-MONOMER"/>
<organism evidence="1 2">
    <name type="scientific">Brevundimonas subvibrioides (strain ATCC 15264 / DSM 4735 / LMG 14903 / NBRC 16000 / CB 81)</name>
    <name type="common">Caulobacter subvibrioides</name>
    <dbReference type="NCBI Taxonomy" id="633149"/>
    <lineage>
        <taxon>Bacteria</taxon>
        <taxon>Pseudomonadati</taxon>
        <taxon>Pseudomonadota</taxon>
        <taxon>Alphaproteobacteria</taxon>
        <taxon>Caulobacterales</taxon>
        <taxon>Caulobacteraceae</taxon>
        <taxon>Brevundimonas</taxon>
    </lineage>
</organism>
<evidence type="ECO:0000313" key="1">
    <source>
        <dbReference type="EMBL" id="ADL00418.1"/>
    </source>
</evidence>
<keyword evidence="2" id="KW-1185">Reference proteome</keyword>
<dbReference type="STRING" id="633149.Bresu_1106"/>
<dbReference type="OrthoDB" id="9836028at2"/>
<proteinExistence type="predicted"/>
<dbReference type="EMBL" id="CP002102">
    <property type="protein sequence ID" value="ADL00418.1"/>
    <property type="molecule type" value="Genomic_DNA"/>
</dbReference>
<name>D9QNY5_BRESC</name>
<gene>
    <name evidence="1" type="ordered locus">Bresu_1106</name>
</gene>
<protein>
    <recommendedName>
        <fullName evidence="3">Chemotaxis protein CheE</fullName>
    </recommendedName>
</protein>
<dbReference type="InParanoid" id="D9QNY5"/>
<evidence type="ECO:0008006" key="3">
    <source>
        <dbReference type="Google" id="ProtNLM"/>
    </source>
</evidence>
<sequence length="160" mass="17177">MTVIVRRVKTALQREYRKAGGILVSEAVAGAEGNLGELSAAGMEQIDLTLERVCALTANPSRRPTPEELRQIHAAINEMLSFCATVRIEGFAETLHAAARLVGALMEADVWLDGSLTPVANLLRLVRRGAVAPENVGVLILGLDQCAARVRSHARTTDPQ</sequence>